<dbReference type="InterPro" id="IPR011547">
    <property type="entry name" value="SLC26A/SulP_dom"/>
</dbReference>
<dbReference type="CDD" id="cd07042">
    <property type="entry name" value="STAS_SulP_like_sulfate_transporter"/>
    <property type="match status" value="1"/>
</dbReference>
<evidence type="ECO:0000256" key="2">
    <source>
        <dbReference type="ARBA" id="ARBA00022692"/>
    </source>
</evidence>
<dbReference type="Pfam" id="PF01740">
    <property type="entry name" value="STAS"/>
    <property type="match status" value="1"/>
</dbReference>
<feature type="transmembrane region" description="Helical" evidence="5">
    <location>
        <begin position="406"/>
        <end position="433"/>
    </location>
</feature>
<feature type="transmembrane region" description="Helical" evidence="5">
    <location>
        <begin position="348"/>
        <end position="367"/>
    </location>
</feature>
<keyword evidence="4 5" id="KW-0472">Membrane</keyword>
<protein>
    <submittedName>
        <fullName evidence="7">SulP family inorganic anion transporter</fullName>
    </submittedName>
</protein>
<name>A0A921JRF7_9ACTN</name>
<evidence type="ECO:0000313" key="8">
    <source>
        <dbReference type="Proteomes" id="UP000712713"/>
    </source>
</evidence>
<dbReference type="EMBL" id="DYZF01000142">
    <property type="protein sequence ID" value="HJE51458.1"/>
    <property type="molecule type" value="Genomic_DNA"/>
</dbReference>
<dbReference type="InterPro" id="IPR002645">
    <property type="entry name" value="STAS_dom"/>
</dbReference>
<dbReference type="PANTHER" id="PTHR11814">
    <property type="entry name" value="SULFATE TRANSPORTER"/>
    <property type="match status" value="1"/>
</dbReference>
<dbReference type="GO" id="GO:0016020">
    <property type="term" value="C:membrane"/>
    <property type="evidence" value="ECO:0007669"/>
    <property type="project" value="UniProtKB-SubCell"/>
</dbReference>
<accession>A0A921JRF7</accession>
<reference evidence="7" key="2">
    <citation type="submission" date="2021-09" db="EMBL/GenBank/DDBJ databases">
        <authorList>
            <person name="Gilroy R."/>
        </authorList>
    </citation>
    <scope>NUCLEOTIDE SEQUENCE</scope>
    <source>
        <strain evidence="7">ChiGjej3B3-7470</strain>
    </source>
</reference>
<comment type="subcellular location">
    <subcellularLocation>
        <location evidence="1">Membrane</location>
        <topology evidence="1">Multi-pass membrane protein</topology>
    </subcellularLocation>
</comment>
<feature type="transmembrane region" description="Helical" evidence="5">
    <location>
        <begin position="201"/>
        <end position="219"/>
    </location>
</feature>
<dbReference type="Proteomes" id="UP000712713">
    <property type="component" value="Unassembled WGS sequence"/>
</dbReference>
<comment type="caution">
    <text evidence="7">The sequence shown here is derived from an EMBL/GenBank/DDBJ whole genome shotgun (WGS) entry which is preliminary data.</text>
</comment>
<evidence type="ECO:0000313" key="7">
    <source>
        <dbReference type="EMBL" id="HJE51458.1"/>
    </source>
</evidence>
<sequence length="575" mass="59964">MADDSRREAPHHTPAESWRSAQVAAAHRMVGLRELIPRPRDYRGLGKTWPKDLIAGLTVGVVALPLALGFGVASGAGAAAGMVTAVIAGIVAAVFGGSHLQVSGPTGAMTVVLLPVIAQHGIAAVPLLAIMAGAIVVLSAVAGLGRAVDLIPVPVVEGFTMGIGVIIAIQQVPLLLGAPAVKHESTVVSSWRTALAADWSRAWAPLLIAGLVLVIATVLTRYAKRWPAALIAIVVATLVVEATGLDVDRIGALPSGLPGPALPDMSWGLLQQLAPAALAIAALAALESLLSARVADGMAPHIPRTKPNRELFGQGLANIASGFFGGLPATGAIARTAVNVRSGGRTRLAAISHAVFLLIVMMLLAPVVSRIPLAALAGVLVATASRMINIGLAGSLLRSTRADRNTFLLTVICTVALDLIAAVLLGVLMAGVMSIRHMASYTVVRRQSLPADTQHGLVDIPEDAEWLRPRLGLVRVDGALFYANARRFIREVTAKKTDAVIIRCHRLQVMDASGTFALKEAVEELERRGQVVIVQGMTDSQLRTATVLGAIRPEQHVPQLRDAIDAARQALTPLA</sequence>
<dbReference type="PROSITE" id="PS50801">
    <property type="entry name" value="STAS"/>
    <property type="match status" value="1"/>
</dbReference>
<evidence type="ECO:0000256" key="1">
    <source>
        <dbReference type="ARBA" id="ARBA00004141"/>
    </source>
</evidence>
<dbReference type="InterPro" id="IPR001902">
    <property type="entry name" value="SLC26A/SulP_fam"/>
</dbReference>
<evidence type="ECO:0000256" key="4">
    <source>
        <dbReference type="ARBA" id="ARBA00023136"/>
    </source>
</evidence>
<feature type="transmembrane region" description="Helical" evidence="5">
    <location>
        <begin position="373"/>
        <end position="394"/>
    </location>
</feature>
<dbReference type="Pfam" id="PF00916">
    <property type="entry name" value="Sulfate_transp"/>
    <property type="match status" value="1"/>
</dbReference>
<feature type="transmembrane region" description="Helical" evidence="5">
    <location>
        <begin position="265"/>
        <end position="286"/>
    </location>
</feature>
<organism evidence="7 8">
    <name type="scientific">Tessaracoccus flavescens</name>
    <dbReference type="NCBI Taxonomy" id="399497"/>
    <lineage>
        <taxon>Bacteria</taxon>
        <taxon>Bacillati</taxon>
        <taxon>Actinomycetota</taxon>
        <taxon>Actinomycetes</taxon>
        <taxon>Propionibacteriales</taxon>
        <taxon>Propionibacteriaceae</taxon>
        <taxon>Tessaracoccus</taxon>
    </lineage>
</organism>
<dbReference type="GO" id="GO:0055085">
    <property type="term" value="P:transmembrane transport"/>
    <property type="evidence" value="ECO:0007669"/>
    <property type="project" value="InterPro"/>
</dbReference>
<evidence type="ECO:0000256" key="3">
    <source>
        <dbReference type="ARBA" id="ARBA00022989"/>
    </source>
</evidence>
<feature type="transmembrane region" description="Helical" evidence="5">
    <location>
        <begin position="156"/>
        <end position="181"/>
    </location>
</feature>
<feature type="transmembrane region" description="Helical" evidence="5">
    <location>
        <begin position="122"/>
        <end position="144"/>
    </location>
</feature>
<gene>
    <name evidence="7" type="ORF">K8V15_05700</name>
</gene>
<feature type="transmembrane region" description="Helical" evidence="5">
    <location>
        <begin position="80"/>
        <end position="102"/>
    </location>
</feature>
<dbReference type="Gene3D" id="3.30.750.24">
    <property type="entry name" value="STAS domain"/>
    <property type="match status" value="1"/>
</dbReference>
<evidence type="ECO:0000259" key="6">
    <source>
        <dbReference type="PROSITE" id="PS50801"/>
    </source>
</evidence>
<feature type="domain" description="STAS" evidence="6">
    <location>
        <begin position="473"/>
        <end position="567"/>
    </location>
</feature>
<proteinExistence type="predicted"/>
<feature type="transmembrane region" description="Helical" evidence="5">
    <location>
        <begin position="53"/>
        <end position="73"/>
    </location>
</feature>
<feature type="transmembrane region" description="Helical" evidence="5">
    <location>
        <begin position="226"/>
        <end position="245"/>
    </location>
</feature>
<reference evidence="7" key="1">
    <citation type="journal article" date="2021" name="PeerJ">
        <title>Extensive microbial diversity within the chicken gut microbiome revealed by metagenomics and culture.</title>
        <authorList>
            <person name="Gilroy R."/>
            <person name="Ravi A."/>
            <person name="Getino M."/>
            <person name="Pursley I."/>
            <person name="Horton D.L."/>
            <person name="Alikhan N.F."/>
            <person name="Baker D."/>
            <person name="Gharbi K."/>
            <person name="Hall N."/>
            <person name="Watson M."/>
            <person name="Adriaenssens E.M."/>
            <person name="Foster-Nyarko E."/>
            <person name="Jarju S."/>
            <person name="Secka A."/>
            <person name="Antonio M."/>
            <person name="Oren A."/>
            <person name="Chaudhuri R.R."/>
            <person name="La Ragione R."/>
            <person name="Hildebrand F."/>
            <person name="Pallen M.J."/>
        </authorList>
    </citation>
    <scope>NUCLEOTIDE SEQUENCE</scope>
    <source>
        <strain evidence="7">ChiGjej3B3-7470</strain>
    </source>
</reference>
<dbReference type="AlphaFoldDB" id="A0A921JRF7"/>
<dbReference type="SUPFAM" id="SSF52091">
    <property type="entry name" value="SpoIIaa-like"/>
    <property type="match status" value="1"/>
</dbReference>
<keyword evidence="2 5" id="KW-0812">Transmembrane</keyword>
<evidence type="ECO:0000256" key="5">
    <source>
        <dbReference type="SAM" id="Phobius"/>
    </source>
</evidence>
<dbReference type="InterPro" id="IPR036513">
    <property type="entry name" value="STAS_dom_sf"/>
</dbReference>
<keyword evidence="3 5" id="KW-1133">Transmembrane helix</keyword>